<feature type="region of interest" description="Disordered" evidence="16">
    <location>
        <begin position="1"/>
        <end position="81"/>
    </location>
</feature>
<dbReference type="UniPathway" id="UPA00378"/>
<feature type="compositionally biased region" description="Low complexity" evidence="16">
    <location>
        <begin position="17"/>
        <end position="40"/>
    </location>
</feature>
<comment type="pathway">
    <text evidence="15">Protein modification; protein glycosylation.</text>
</comment>
<evidence type="ECO:0000256" key="8">
    <source>
        <dbReference type="ARBA" id="ARBA00023136"/>
    </source>
</evidence>
<evidence type="ECO:0000256" key="3">
    <source>
        <dbReference type="ARBA" id="ARBA00012641"/>
    </source>
</evidence>
<evidence type="ECO:0000256" key="16">
    <source>
        <dbReference type="SAM" id="MobiDB-lite"/>
    </source>
</evidence>
<dbReference type="Proteomes" id="UP000694560">
    <property type="component" value="Unplaced"/>
</dbReference>
<keyword evidence="18" id="KW-1185">Reference proteome</keyword>
<evidence type="ECO:0000256" key="5">
    <source>
        <dbReference type="ARBA" id="ARBA00022692"/>
    </source>
</evidence>
<evidence type="ECO:0000256" key="1">
    <source>
        <dbReference type="ARBA" id="ARBA00004606"/>
    </source>
</evidence>
<comment type="subcellular location">
    <subcellularLocation>
        <location evidence="15">Golgi apparatus membrane</location>
        <topology evidence="15">Single-pass type II membrane protein</topology>
    </subcellularLocation>
    <subcellularLocation>
        <location evidence="1">Membrane</location>
        <topology evidence="1">Single-pass type II membrane protein</topology>
    </subcellularLocation>
</comment>
<dbReference type="GO" id="GO:0000139">
    <property type="term" value="C:Golgi membrane"/>
    <property type="evidence" value="ECO:0007669"/>
    <property type="project" value="UniProtKB-SubCell"/>
</dbReference>
<dbReference type="GO" id="GO:0015018">
    <property type="term" value="F:galactosylgalactosylxylosylprotein 3-beta-glucuronosyltransferase activity"/>
    <property type="evidence" value="ECO:0007669"/>
    <property type="project" value="UniProtKB-UniRule"/>
</dbReference>
<evidence type="ECO:0000256" key="12">
    <source>
        <dbReference type="PIRSR" id="PIRSR605027-3"/>
    </source>
</evidence>
<name>A0A8C5T2Z6_9PASS</name>
<evidence type="ECO:0000256" key="6">
    <source>
        <dbReference type="ARBA" id="ARBA00022968"/>
    </source>
</evidence>
<feature type="region of interest" description="Disordered" evidence="16">
    <location>
        <begin position="116"/>
        <end position="140"/>
    </location>
</feature>
<dbReference type="Ensembl" id="ENSMCST00000001484.1">
    <property type="protein sequence ID" value="ENSMCSP00000001449.1"/>
    <property type="gene ID" value="ENSMCSG00000001082.1"/>
</dbReference>
<dbReference type="PANTHER" id="PTHR10896">
    <property type="entry name" value="GALACTOSYLGALACTOSYLXYLOSYLPROTEIN 3-BETA-GLUCURONOSYLTRANSFERASE BETA-1,3-GLUCURONYLTRANSFERASE"/>
    <property type="match status" value="1"/>
</dbReference>
<keyword evidence="7" id="KW-1133">Transmembrane helix</keyword>
<keyword evidence="9 14" id="KW-0325">Glycoprotein</keyword>
<evidence type="ECO:0000313" key="17">
    <source>
        <dbReference type="Ensembl" id="ENSMCSP00000001449.1"/>
    </source>
</evidence>
<keyword evidence="4 15" id="KW-0808">Transferase</keyword>
<keyword evidence="6 15" id="KW-0735">Signal-anchor</keyword>
<keyword evidence="8" id="KW-0472">Membrane</keyword>
<sequence length="339" mass="36792">MPRVKRRRKGGEEGGRSRNSGSGPAAAPPAARSTRGSPRPHIGRAPRAERSRARPPPPPPDAPRSSAVGSPPSPLWGERRARRGAGGSMKSLLFSRSSCCCRVLIVIIVLDIDSSRAPRPRCPPAGGEGGSGGPTPRRRPEAALPTIYAITPTYSRPVQKPSSPAWPTPSGSVQRNAGLAWLRQRHQHLPPPQPGVLFFADDDNTYSLELFQEMRTTRKVSVWPVGLVGGRRYERPVVENGKVVGWYTGWRADRPFAIDMAGFAVSLQVILSHPKAVFKRRGSQPGMQESDFLKQITTVEELEPKANNCTKVLISTLSEKLSFNIEDSEGTSTCPSSDS</sequence>
<evidence type="ECO:0000313" key="18">
    <source>
        <dbReference type="Proteomes" id="UP000694560"/>
    </source>
</evidence>
<feature type="site" description="Interaction with galactose moiety of substrate glycoprotein" evidence="13">
    <location>
        <position position="234"/>
    </location>
</feature>
<reference evidence="17" key="1">
    <citation type="submission" date="2025-08" db="UniProtKB">
        <authorList>
            <consortium name="Ensembl"/>
        </authorList>
    </citation>
    <scope>IDENTIFICATION</scope>
</reference>
<dbReference type="Gene3D" id="3.90.550.10">
    <property type="entry name" value="Spore Coat Polysaccharide Biosynthesis Protein SpsA, Chain A"/>
    <property type="match status" value="1"/>
</dbReference>
<keyword evidence="12 15" id="KW-0464">Manganese</keyword>
<evidence type="ECO:0000256" key="14">
    <source>
        <dbReference type="PIRSR" id="PIRSR605027-6"/>
    </source>
</evidence>
<dbReference type="CDD" id="cd00218">
    <property type="entry name" value="GlcAT-I"/>
    <property type="match status" value="1"/>
</dbReference>
<keyword evidence="5" id="KW-0812">Transmembrane</keyword>
<feature type="active site" description="Proton donor/acceptor" evidence="11">
    <location>
        <position position="289"/>
    </location>
</feature>
<feature type="glycosylation site" description="N-linked (GlcNAc...) asparagine" evidence="14">
    <location>
        <position position="308"/>
    </location>
</feature>
<dbReference type="OrthoDB" id="675023at2759"/>
<dbReference type="PANTHER" id="PTHR10896:SF8">
    <property type="entry name" value="GALACTOSYLGALACTOSYLXYLOSYLPROTEIN 3-BETA-GLUCURONOSYLTRANSFERASE 2"/>
    <property type="match status" value="1"/>
</dbReference>
<comment type="cofactor">
    <cofactor evidence="12 15">
        <name>Mn(2+)</name>
        <dbReference type="ChEBI" id="CHEBI:29035"/>
    </cofactor>
</comment>
<accession>A0A8C5T2Z6</accession>
<keyword evidence="15" id="KW-0333">Golgi apparatus</keyword>
<comment type="catalytic activity">
    <reaction evidence="10 15">
        <text>3-O-(beta-D-galactosyl-(1-&gt;3)-beta-D-galactosyl-(1-&gt;4)-beta-D-xylosyl)-L-seryl-[protein] + UDP-alpha-D-glucuronate = 3-O-(beta-D-GlcA-(1-&gt;3)-beta-D-Gal-(1-&gt;3)-beta-D-Gal-(1-&gt;4)-beta-D-Xyl)-L-seryl-[protein] + UDP + H(+)</text>
        <dbReference type="Rhea" id="RHEA:24168"/>
        <dbReference type="Rhea" id="RHEA-COMP:12571"/>
        <dbReference type="Rhea" id="RHEA-COMP:12573"/>
        <dbReference type="ChEBI" id="CHEBI:15378"/>
        <dbReference type="ChEBI" id="CHEBI:58052"/>
        <dbReference type="ChEBI" id="CHEBI:58223"/>
        <dbReference type="ChEBI" id="CHEBI:132090"/>
        <dbReference type="ChEBI" id="CHEBI:132093"/>
        <dbReference type="EC" id="2.4.1.135"/>
    </reaction>
</comment>
<dbReference type="InterPro" id="IPR005027">
    <property type="entry name" value="Glyco_trans_43"/>
</dbReference>
<evidence type="ECO:0000256" key="11">
    <source>
        <dbReference type="PIRSR" id="PIRSR605027-1"/>
    </source>
</evidence>
<dbReference type="Pfam" id="PF03360">
    <property type="entry name" value="Glyco_transf_43"/>
    <property type="match status" value="1"/>
</dbReference>
<proteinExistence type="inferred from homology"/>
<evidence type="ECO:0000256" key="15">
    <source>
        <dbReference type="RuleBase" id="RU363127"/>
    </source>
</evidence>
<evidence type="ECO:0000256" key="9">
    <source>
        <dbReference type="ARBA" id="ARBA00023180"/>
    </source>
</evidence>
<dbReference type="SUPFAM" id="SSF53448">
    <property type="entry name" value="Nucleotide-diphospho-sugar transferases"/>
    <property type="match status" value="1"/>
</dbReference>
<dbReference type="GO" id="GO:0050650">
    <property type="term" value="P:chondroitin sulfate proteoglycan biosynthetic process"/>
    <property type="evidence" value="ECO:0007669"/>
    <property type="project" value="TreeGrafter"/>
</dbReference>
<comment type="similarity">
    <text evidence="2 15">Belongs to the glycosyltransferase 43 family.</text>
</comment>
<dbReference type="GO" id="GO:0046872">
    <property type="term" value="F:metal ion binding"/>
    <property type="evidence" value="ECO:0007669"/>
    <property type="project" value="UniProtKB-KW"/>
</dbReference>
<evidence type="ECO:0000256" key="4">
    <source>
        <dbReference type="ARBA" id="ARBA00022679"/>
    </source>
</evidence>
<feature type="binding site" evidence="12">
    <location>
        <position position="203"/>
    </location>
    <ligand>
        <name>Mn(2+)</name>
        <dbReference type="ChEBI" id="CHEBI:29035"/>
    </ligand>
</feature>
<evidence type="ECO:0000256" key="13">
    <source>
        <dbReference type="PIRSR" id="PIRSR605027-4"/>
    </source>
</evidence>
<protein>
    <recommendedName>
        <fullName evidence="3 15">Galactosylgalactosylxylosylprotein 3-beta-glucuronosyltransferase</fullName>
        <ecNumber evidence="3 15">2.4.1.135</ecNumber>
    </recommendedName>
</protein>
<organism evidence="17 18">
    <name type="scientific">Malurus cyaneus samueli</name>
    <dbReference type="NCBI Taxonomy" id="2593467"/>
    <lineage>
        <taxon>Eukaryota</taxon>
        <taxon>Metazoa</taxon>
        <taxon>Chordata</taxon>
        <taxon>Craniata</taxon>
        <taxon>Vertebrata</taxon>
        <taxon>Euteleostomi</taxon>
        <taxon>Archelosauria</taxon>
        <taxon>Archosauria</taxon>
        <taxon>Dinosauria</taxon>
        <taxon>Saurischia</taxon>
        <taxon>Theropoda</taxon>
        <taxon>Coelurosauria</taxon>
        <taxon>Aves</taxon>
        <taxon>Neognathae</taxon>
        <taxon>Neoaves</taxon>
        <taxon>Telluraves</taxon>
        <taxon>Australaves</taxon>
        <taxon>Passeriformes</taxon>
        <taxon>Meliphagoidea</taxon>
        <taxon>Maluridae</taxon>
        <taxon>Malurus</taxon>
    </lineage>
</organism>
<evidence type="ECO:0000256" key="2">
    <source>
        <dbReference type="ARBA" id="ARBA00007706"/>
    </source>
</evidence>
<keyword evidence="12 15" id="KW-0479">Metal-binding</keyword>
<evidence type="ECO:0000256" key="7">
    <source>
        <dbReference type="ARBA" id="ARBA00022989"/>
    </source>
</evidence>
<dbReference type="GO" id="GO:0005975">
    <property type="term" value="P:carbohydrate metabolic process"/>
    <property type="evidence" value="ECO:0007669"/>
    <property type="project" value="TreeGrafter"/>
</dbReference>
<dbReference type="InterPro" id="IPR029044">
    <property type="entry name" value="Nucleotide-diphossugar_trans"/>
</dbReference>
<evidence type="ECO:0000256" key="10">
    <source>
        <dbReference type="ARBA" id="ARBA00047979"/>
    </source>
</evidence>
<dbReference type="AlphaFoldDB" id="A0A8C5T2Z6"/>
<dbReference type="EC" id="2.4.1.135" evidence="3 15"/>
<reference evidence="17" key="2">
    <citation type="submission" date="2025-09" db="UniProtKB">
        <authorList>
            <consortium name="Ensembl"/>
        </authorList>
    </citation>
    <scope>IDENTIFICATION</scope>
</reference>